<accession>A0A1B9F2V0</accession>
<keyword evidence="2" id="KW-1185">Reference proteome</keyword>
<reference evidence="1 2" key="1">
    <citation type="submission" date="2016-06" db="EMBL/GenBank/DDBJ databases">
        <title>Respiratory ammonification of nitrate coupled to the oxidation of elemental sulfur in deep-sea autotrophic thermophilic bacteria.</title>
        <authorList>
            <person name="Slobodkina G.B."/>
            <person name="Mardanov A.V."/>
            <person name="Ravin N.V."/>
            <person name="Frolova A.A."/>
            <person name="Viryasiv M.B."/>
            <person name="Chernyh N.A."/>
            <person name="Bonch-Osmolovskaya E.A."/>
            <person name="Slobodkin A.I."/>
        </authorList>
    </citation>
    <scope>NUCLEOTIDE SEQUENCE [LARGE SCALE GENOMIC DNA]</scope>
    <source>
        <strain evidence="1 2">S69</strain>
    </source>
</reference>
<name>A0A1B9F2V0_9BACT</name>
<evidence type="ECO:0000313" key="2">
    <source>
        <dbReference type="Proteomes" id="UP000093080"/>
    </source>
</evidence>
<protein>
    <recommendedName>
        <fullName evidence="3">Nucleotidyl transferase AbiEii toxin, Type IV TA system</fullName>
    </recommendedName>
</protein>
<dbReference type="EMBL" id="MAGO01000015">
    <property type="protein sequence ID" value="OCC14268.1"/>
    <property type="molecule type" value="Genomic_DNA"/>
</dbReference>
<evidence type="ECO:0000313" key="1">
    <source>
        <dbReference type="EMBL" id="OCC14268.1"/>
    </source>
</evidence>
<dbReference type="Proteomes" id="UP000093080">
    <property type="component" value="Unassembled WGS sequence"/>
</dbReference>
<dbReference type="AlphaFoldDB" id="A0A1B9F2V0"/>
<organism evidence="1 2">
    <name type="scientific">Dissulfuribacter thermophilus</name>
    <dbReference type="NCBI Taxonomy" id="1156395"/>
    <lineage>
        <taxon>Bacteria</taxon>
        <taxon>Pseudomonadati</taxon>
        <taxon>Thermodesulfobacteriota</taxon>
        <taxon>Dissulfuribacteria</taxon>
        <taxon>Dissulfuribacterales</taxon>
        <taxon>Dissulfuribacteraceae</taxon>
        <taxon>Dissulfuribacter</taxon>
    </lineage>
</organism>
<sequence length="47" mass="5482">MELTKRLLTLACDIQTVAPAFILGGGTAVMFRYHHWESTDFDFFFRK</sequence>
<evidence type="ECO:0008006" key="3">
    <source>
        <dbReference type="Google" id="ProtNLM"/>
    </source>
</evidence>
<comment type="caution">
    <text evidence="1">The sequence shown here is derived from an EMBL/GenBank/DDBJ whole genome shotgun (WGS) entry which is preliminary data.</text>
</comment>
<gene>
    <name evidence="1" type="ORF">DBT_2340</name>
</gene>
<proteinExistence type="predicted"/>